<dbReference type="PANTHER" id="PTHR45877:SF2">
    <property type="entry name" value="E3 UBIQUITIN-PROTEIN LIGASE SINA-RELATED"/>
    <property type="match status" value="1"/>
</dbReference>
<feature type="region of interest" description="Disordered" evidence="6">
    <location>
        <begin position="64"/>
        <end position="152"/>
    </location>
</feature>
<feature type="transmembrane region" description="Helical" evidence="7">
    <location>
        <begin position="282"/>
        <end position="303"/>
    </location>
</feature>
<feature type="compositionally biased region" description="Low complexity" evidence="6">
    <location>
        <begin position="117"/>
        <end position="126"/>
    </location>
</feature>
<dbReference type="GO" id="GO:0061630">
    <property type="term" value="F:ubiquitin protein ligase activity"/>
    <property type="evidence" value="ECO:0007669"/>
    <property type="project" value="UniProtKB-EC"/>
</dbReference>
<dbReference type="EC" id="2.3.2.27" evidence="5"/>
<gene>
    <name evidence="10" type="ORF">DSTB1V02_LOCUS9623</name>
</gene>
<dbReference type="GO" id="GO:0008270">
    <property type="term" value="F:zinc ion binding"/>
    <property type="evidence" value="ECO:0007669"/>
    <property type="project" value="UniProtKB-KW"/>
</dbReference>
<feature type="chain" id="PRO_5036210502" description="E3 ubiquitin-protein ligase" evidence="8">
    <location>
        <begin position="19"/>
        <end position="409"/>
    </location>
</feature>
<feature type="domain" description="Seven-in-absentia protein TRAF-like" evidence="9">
    <location>
        <begin position="352"/>
        <end position="405"/>
    </location>
</feature>
<dbReference type="InterPro" id="IPR008974">
    <property type="entry name" value="TRAF-like"/>
</dbReference>
<dbReference type="InterPro" id="IPR004162">
    <property type="entry name" value="SINA-like_animal"/>
</dbReference>
<comment type="catalytic activity">
    <reaction evidence="5">
        <text>S-ubiquitinyl-[E2 ubiquitin-conjugating enzyme]-L-cysteine + [acceptor protein]-L-lysine = [E2 ubiquitin-conjugating enzyme]-L-cysteine + N(6)-ubiquitinyl-[acceptor protein]-L-lysine.</text>
        <dbReference type="EC" id="2.3.2.27"/>
    </reaction>
</comment>
<feature type="compositionally biased region" description="Acidic residues" evidence="6">
    <location>
        <begin position="240"/>
        <end position="262"/>
    </location>
</feature>
<dbReference type="SUPFAM" id="SSF49599">
    <property type="entry name" value="TRAF domain-like"/>
    <property type="match status" value="1"/>
</dbReference>
<accession>A0A7R9FP46</accession>
<comment type="domain">
    <text evidence="5">The SBD domain (substrate-binding domain) mediates the interaction with substrate proteins. It is related to the TRAF family.</text>
</comment>
<keyword evidence="7" id="KW-0472">Membrane</keyword>
<feature type="compositionally biased region" description="Basic and acidic residues" evidence="6">
    <location>
        <begin position="264"/>
        <end position="273"/>
    </location>
</feature>
<evidence type="ECO:0000256" key="1">
    <source>
        <dbReference type="ARBA" id="ARBA00009119"/>
    </source>
</evidence>
<evidence type="ECO:0000256" key="8">
    <source>
        <dbReference type="SAM" id="SignalP"/>
    </source>
</evidence>
<dbReference type="Proteomes" id="UP000677054">
    <property type="component" value="Unassembled WGS sequence"/>
</dbReference>
<evidence type="ECO:0000256" key="2">
    <source>
        <dbReference type="ARBA" id="ARBA00022723"/>
    </source>
</evidence>
<reference evidence="10" key="1">
    <citation type="submission" date="2020-11" db="EMBL/GenBank/DDBJ databases">
        <authorList>
            <person name="Tran Van P."/>
        </authorList>
    </citation>
    <scope>NUCLEOTIDE SEQUENCE</scope>
</reference>
<evidence type="ECO:0000313" key="11">
    <source>
        <dbReference type="Proteomes" id="UP000677054"/>
    </source>
</evidence>
<name>A0A7R9FP46_9CRUS</name>
<feature type="region of interest" description="Disordered" evidence="6">
    <location>
        <begin position="232"/>
        <end position="273"/>
    </location>
</feature>
<keyword evidence="8" id="KW-0732">Signal</keyword>
<sequence>MKTSTAVATFLLVRLVAADDDGDDDGGGGGGVAIWLPILLVVLIAAIAVAVWFFCCRGNRSKVRSIRQRMASRPPRRRNHPGPRGIQLSQSSPVSPPDEPGLKVTISSPHRSDSLEAPSAPSARLAPPVPAGSNTSLHATTSEEDQPPPYMREAISCSKDDDCKNFPLRNFCMRDGHDGCECSSARAADNAAIGGSDLGVGKDVGKDVDASGVALKPKETRRGRDCPCDNHDKINRKGDDDEDDCPEEVPLEEGDSPEEVPLEDGNHHDEEHEEDEHCERSFPFWILLVGAGAICVGVGIFTWCCCCRRKVVRGTASEKAREAAGTGPSTISKAPSEALDPPPPYAFDPPPLELNGHRRRLTWEATPRSIHDGVASAFENADCLVFDGDIARLFAHNGNLGINVTVFMV</sequence>
<dbReference type="GO" id="GO:0005737">
    <property type="term" value="C:cytoplasm"/>
    <property type="evidence" value="ECO:0007669"/>
    <property type="project" value="InterPro"/>
</dbReference>
<dbReference type="EMBL" id="CAJPEV010002510">
    <property type="protein sequence ID" value="CAG0897154.1"/>
    <property type="molecule type" value="Genomic_DNA"/>
</dbReference>
<evidence type="ECO:0000256" key="6">
    <source>
        <dbReference type="SAM" id="MobiDB-lite"/>
    </source>
</evidence>
<keyword evidence="5" id="KW-0833">Ubl conjugation pathway</keyword>
<dbReference type="GO" id="GO:0031624">
    <property type="term" value="F:ubiquitin conjugating enzyme binding"/>
    <property type="evidence" value="ECO:0007669"/>
    <property type="project" value="TreeGrafter"/>
</dbReference>
<evidence type="ECO:0000256" key="3">
    <source>
        <dbReference type="ARBA" id="ARBA00022771"/>
    </source>
</evidence>
<dbReference type="AlphaFoldDB" id="A0A7R9FP46"/>
<dbReference type="Pfam" id="PF03145">
    <property type="entry name" value="Sina_TRAF"/>
    <property type="match status" value="1"/>
</dbReference>
<dbReference type="PANTHER" id="PTHR45877">
    <property type="entry name" value="E3 UBIQUITIN-PROTEIN LIGASE SIAH2"/>
    <property type="match status" value="1"/>
</dbReference>
<feature type="transmembrane region" description="Helical" evidence="7">
    <location>
        <begin position="34"/>
        <end position="55"/>
    </location>
</feature>
<dbReference type="GO" id="GO:0016567">
    <property type="term" value="P:protein ubiquitination"/>
    <property type="evidence" value="ECO:0007669"/>
    <property type="project" value="UniProtKB-UniPathway"/>
</dbReference>
<evidence type="ECO:0000259" key="9">
    <source>
        <dbReference type="Pfam" id="PF03145"/>
    </source>
</evidence>
<feature type="signal peptide" evidence="8">
    <location>
        <begin position="1"/>
        <end position="18"/>
    </location>
</feature>
<evidence type="ECO:0000313" key="10">
    <source>
        <dbReference type="EMBL" id="CAD7249836.1"/>
    </source>
</evidence>
<keyword evidence="3 5" id="KW-0863">Zinc-finger</keyword>
<keyword evidence="11" id="KW-1185">Reference proteome</keyword>
<dbReference type="InterPro" id="IPR018121">
    <property type="entry name" value="7-in-absentia-prot_TRAF-dom"/>
</dbReference>
<evidence type="ECO:0000256" key="4">
    <source>
        <dbReference type="ARBA" id="ARBA00022833"/>
    </source>
</evidence>
<keyword evidence="2 5" id="KW-0479">Metal-binding</keyword>
<dbReference type="EMBL" id="LR902027">
    <property type="protein sequence ID" value="CAD7249836.1"/>
    <property type="molecule type" value="Genomic_DNA"/>
</dbReference>
<comment type="pathway">
    <text evidence="5">Protein modification; protein ubiquitination.</text>
</comment>
<dbReference type="Gene3D" id="2.60.210.10">
    <property type="entry name" value="Apoptosis, Tumor Necrosis Factor Receptor Associated Protein 2, Chain A"/>
    <property type="match status" value="1"/>
</dbReference>
<protein>
    <recommendedName>
        <fullName evidence="5">E3 ubiquitin-protein ligase</fullName>
        <ecNumber evidence="5">2.3.2.27</ecNumber>
    </recommendedName>
</protein>
<comment type="function">
    <text evidence="5">E3 ubiquitin-protein ligase that mediates ubiquitination and subsequent proteasomal degradation of target proteins. E3 ubiquitin ligases accept ubiquitin from an E2 ubiquitin-conjugating enzyme in the form of a thioester and then directly transfers the ubiquitin to targeted substrates.</text>
</comment>
<organism evidence="10">
    <name type="scientific">Darwinula stevensoni</name>
    <dbReference type="NCBI Taxonomy" id="69355"/>
    <lineage>
        <taxon>Eukaryota</taxon>
        <taxon>Metazoa</taxon>
        <taxon>Ecdysozoa</taxon>
        <taxon>Arthropoda</taxon>
        <taxon>Crustacea</taxon>
        <taxon>Oligostraca</taxon>
        <taxon>Ostracoda</taxon>
        <taxon>Podocopa</taxon>
        <taxon>Podocopida</taxon>
        <taxon>Darwinulocopina</taxon>
        <taxon>Darwinuloidea</taxon>
        <taxon>Darwinulidae</taxon>
        <taxon>Darwinula</taxon>
    </lineage>
</organism>
<evidence type="ECO:0000256" key="5">
    <source>
        <dbReference type="RuleBase" id="RU201113"/>
    </source>
</evidence>
<dbReference type="UniPathway" id="UPA00143"/>
<feature type="region of interest" description="Disordered" evidence="6">
    <location>
        <begin position="317"/>
        <end position="339"/>
    </location>
</feature>
<keyword evidence="7" id="KW-0812">Transmembrane</keyword>
<keyword evidence="7" id="KW-1133">Transmembrane helix</keyword>
<keyword evidence="4 5" id="KW-0862">Zinc</keyword>
<comment type="similarity">
    <text evidence="1 5">Belongs to the SINA (Seven in absentia) family.</text>
</comment>
<dbReference type="GO" id="GO:0043161">
    <property type="term" value="P:proteasome-mediated ubiquitin-dependent protein catabolic process"/>
    <property type="evidence" value="ECO:0007669"/>
    <property type="project" value="TreeGrafter"/>
</dbReference>
<comment type="domain">
    <text evidence="5">The RING-type zinc finger domain is essential for ubiquitin ligase activity.</text>
</comment>
<proteinExistence type="inferred from homology"/>
<evidence type="ECO:0000256" key="7">
    <source>
        <dbReference type="SAM" id="Phobius"/>
    </source>
</evidence>